<dbReference type="Pfam" id="PF02702">
    <property type="entry name" value="KdpD"/>
    <property type="match status" value="1"/>
</dbReference>
<dbReference type="SUPFAM" id="SSF52540">
    <property type="entry name" value="P-loop containing nucleoside triphosphate hydrolases"/>
    <property type="match status" value="1"/>
</dbReference>
<dbReference type="Gene3D" id="3.30.565.10">
    <property type="entry name" value="Histidine kinase-like ATPase, C-terminal domain"/>
    <property type="match status" value="1"/>
</dbReference>
<feature type="transmembrane region" description="Helical" evidence="13">
    <location>
        <begin position="402"/>
        <end position="420"/>
    </location>
</feature>
<evidence type="ECO:0000313" key="16">
    <source>
        <dbReference type="Proteomes" id="UP000663570"/>
    </source>
</evidence>
<dbReference type="InterPro" id="IPR036097">
    <property type="entry name" value="HisK_dim/P_sf"/>
</dbReference>
<keyword evidence="11" id="KW-0902">Two-component regulatory system</keyword>
<keyword evidence="5" id="KW-0808">Transferase</keyword>
<dbReference type="PANTHER" id="PTHR45569:SF1">
    <property type="entry name" value="SENSOR PROTEIN KDPD"/>
    <property type="match status" value="1"/>
</dbReference>
<comment type="catalytic activity">
    <reaction evidence="1">
        <text>ATP + protein L-histidine = ADP + protein N-phospho-L-histidine.</text>
        <dbReference type="EC" id="2.7.13.3"/>
    </reaction>
</comment>
<feature type="transmembrane region" description="Helical" evidence="13">
    <location>
        <begin position="449"/>
        <end position="466"/>
    </location>
</feature>
<dbReference type="PRINTS" id="PR00344">
    <property type="entry name" value="BCTRLSENSOR"/>
</dbReference>
<keyword evidence="16" id="KW-1185">Reference proteome</keyword>
<evidence type="ECO:0000256" key="13">
    <source>
        <dbReference type="SAM" id="Phobius"/>
    </source>
</evidence>
<dbReference type="Pfam" id="PF02518">
    <property type="entry name" value="HATPase_c"/>
    <property type="match status" value="1"/>
</dbReference>
<feature type="transmembrane region" description="Helical" evidence="13">
    <location>
        <begin position="478"/>
        <end position="499"/>
    </location>
</feature>
<keyword evidence="4" id="KW-0597">Phosphoprotein</keyword>
<evidence type="ECO:0000256" key="3">
    <source>
        <dbReference type="ARBA" id="ARBA00012438"/>
    </source>
</evidence>
<keyword evidence="6 13" id="KW-0812">Transmembrane</keyword>
<dbReference type="SUPFAM" id="SSF55874">
    <property type="entry name" value="ATPase domain of HSP90 chaperone/DNA topoisomerase II/histidine kinase"/>
    <property type="match status" value="1"/>
</dbReference>
<dbReference type="SUPFAM" id="SSF52402">
    <property type="entry name" value="Adenine nucleotide alpha hydrolases-like"/>
    <property type="match status" value="1"/>
</dbReference>
<dbReference type="InterPro" id="IPR029016">
    <property type="entry name" value="GAF-like_dom_sf"/>
</dbReference>
<keyword evidence="8" id="KW-0418">Kinase</keyword>
<dbReference type="InterPro" id="IPR036890">
    <property type="entry name" value="HATPase_C_sf"/>
</dbReference>
<dbReference type="EMBL" id="CP071060">
    <property type="protein sequence ID" value="QSI78621.1"/>
    <property type="molecule type" value="Genomic_DNA"/>
</dbReference>
<dbReference type="InterPro" id="IPR003594">
    <property type="entry name" value="HATPase_dom"/>
</dbReference>
<dbReference type="InterPro" id="IPR027417">
    <property type="entry name" value="P-loop_NTPase"/>
</dbReference>
<name>A0ABX7MA45_9RHOO</name>
<dbReference type="SMART" id="SM00387">
    <property type="entry name" value="HATPase_c"/>
    <property type="match status" value="1"/>
</dbReference>
<dbReference type="InterPro" id="IPR003018">
    <property type="entry name" value="GAF"/>
</dbReference>
<evidence type="ECO:0000256" key="5">
    <source>
        <dbReference type="ARBA" id="ARBA00022679"/>
    </source>
</evidence>
<dbReference type="Gene3D" id="3.40.50.300">
    <property type="entry name" value="P-loop containing nucleotide triphosphate hydrolases"/>
    <property type="match status" value="1"/>
</dbReference>
<evidence type="ECO:0000313" key="15">
    <source>
        <dbReference type="EMBL" id="QSI78621.1"/>
    </source>
</evidence>
<dbReference type="CDD" id="cd00075">
    <property type="entry name" value="HATPase"/>
    <property type="match status" value="1"/>
</dbReference>
<dbReference type="InterPro" id="IPR004358">
    <property type="entry name" value="Sig_transdc_His_kin-like_C"/>
</dbReference>
<keyword evidence="9" id="KW-0067">ATP-binding</keyword>
<dbReference type="InterPro" id="IPR025201">
    <property type="entry name" value="KdpD_TM"/>
</dbReference>
<dbReference type="SMART" id="SM00388">
    <property type="entry name" value="HisKA"/>
    <property type="match status" value="1"/>
</dbReference>
<evidence type="ECO:0000256" key="4">
    <source>
        <dbReference type="ARBA" id="ARBA00022553"/>
    </source>
</evidence>
<dbReference type="InterPro" id="IPR052023">
    <property type="entry name" value="Histidine_kinase_KdpD"/>
</dbReference>
<dbReference type="Pfam" id="PF13492">
    <property type="entry name" value="GAF_3"/>
    <property type="match status" value="1"/>
</dbReference>
<keyword evidence="10 13" id="KW-1133">Transmembrane helix</keyword>
<proteinExistence type="predicted"/>
<dbReference type="SUPFAM" id="SSF47384">
    <property type="entry name" value="Homodimeric domain of signal transducing histidine kinase"/>
    <property type="match status" value="1"/>
</dbReference>
<reference evidence="15 16" key="1">
    <citation type="submission" date="2021-02" db="EMBL/GenBank/DDBJ databases">
        <title>Niveibacterium changnyeongensis HC41.</title>
        <authorList>
            <person name="Kang M."/>
        </authorList>
    </citation>
    <scope>NUCLEOTIDE SEQUENCE [LARGE SCALE GENOMIC DNA]</scope>
    <source>
        <strain evidence="15 16">HC41</strain>
    </source>
</reference>
<dbReference type="CDD" id="cd00082">
    <property type="entry name" value="HisKA"/>
    <property type="match status" value="1"/>
</dbReference>
<evidence type="ECO:0000256" key="12">
    <source>
        <dbReference type="ARBA" id="ARBA00023136"/>
    </source>
</evidence>
<dbReference type="Gene3D" id="3.30.450.40">
    <property type="match status" value="1"/>
</dbReference>
<keyword evidence="12 13" id="KW-0472">Membrane</keyword>
<dbReference type="Pfam" id="PF13493">
    <property type="entry name" value="DUF4118"/>
    <property type="match status" value="1"/>
</dbReference>
<dbReference type="InterPro" id="IPR003852">
    <property type="entry name" value="Sig_transdc_His_kinase_KdpD_N"/>
</dbReference>
<dbReference type="SUPFAM" id="SSF55781">
    <property type="entry name" value="GAF domain-like"/>
    <property type="match status" value="1"/>
</dbReference>
<evidence type="ECO:0000256" key="11">
    <source>
        <dbReference type="ARBA" id="ARBA00023012"/>
    </source>
</evidence>
<keyword evidence="7" id="KW-0547">Nucleotide-binding</keyword>
<accession>A0ABX7MA45</accession>
<dbReference type="Gene3D" id="1.20.120.620">
    <property type="entry name" value="Backbone structure of the membrane domain of e. Coli histidine kinase receptor kdpd"/>
    <property type="match status" value="1"/>
</dbReference>
<feature type="domain" description="Histidine kinase" evidence="14">
    <location>
        <begin position="670"/>
        <end position="889"/>
    </location>
</feature>
<evidence type="ECO:0000259" key="14">
    <source>
        <dbReference type="PROSITE" id="PS50109"/>
    </source>
</evidence>
<dbReference type="PANTHER" id="PTHR45569">
    <property type="entry name" value="SENSOR PROTEIN KDPD"/>
    <property type="match status" value="1"/>
</dbReference>
<dbReference type="InterPro" id="IPR003661">
    <property type="entry name" value="HisK_dim/P_dom"/>
</dbReference>
<dbReference type="InterPro" id="IPR005467">
    <property type="entry name" value="His_kinase_dom"/>
</dbReference>
<evidence type="ECO:0000256" key="7">
    <source>
        <dbReference type="ARBA" id="ARBA00022741"/>
    </source>
</evidence>
<evidence type="ECO:0000256" key="1">
    <source>
        <dbReference type="ARBA" id="ARBA00000085"/>
    </source>
</evidence>
<dbReference type="PROSITE" id="PS50109">
    <property type="entry name" value="HIS_KIN"/>
    <property type="match status" value="1"/>
</dbReference>
<protein>
    <recommendedName>
        <fullName evidence="3">histidine kinase</fullName>
        <ecNumber evidence="3">2.7.13.3</ecNumber>
    </recommendedName>
</protein>
<dbReference type="Gene3D" id="1.10.287.130">
    <property type="match status" value="1"/>
</dbReference>
<dbReference type="Pfam" id="PF00512">
    <property type="entry name" value="HisKA"/>
    <property type="match status" value="1"/>
</dbReference>
<dbReference type="InterPro" id="IPR038318">
    <property type="entry name" value="KdpD_sf"/>
</dbReference>
<feature type="transmembrane region" description="Helical" evidence="13">
    <location>
        <begin position="426"/>
        <end position="442"/>
    </location>
</feature>
<dbReference type="Proteomes" id="UP000663570">
    <property type="component" value="Chromosome"/>
</dbReference>
<sequence length="899" mass="98482">MSEDRPNPDELLASLEAEAERARRGRLRIFFGASPGVGKTFAMLSAARHLQAQGVDVIVGVVETHGRDETARLLQGLEMLPRRNIDYRGHALAEFDLDAALARRPDLVLVDELAHTNAPGSRHPKRWQDVQELLDAGIDVFSTVNVQHLDSISDVVGGITGIRVFETVPDHVFDSADEIVLVDLTPDELLTRMREGKVYLPQQAERAIQNFFRKGNLLALRELALRRTADRVDEEVRDYRRERAVSRVWKTGDALLVCIGADGVGERLIRTTARMAAELEANWHAIYVETPTLQRLAPSERDRILKVLNQAESLGARVAVLAGEDAAVAAAQYARQENIGRIVVGRRSQHRGLWRAGFGERLADKAPEIDLLQLGRETRRDGTERKAPLVTRRVASPEQVRRYALTTAVVVFVTALATPLRDVLDLANIVMLFLLAVLFAGVRLGRGPAALAALLSVACFDFFFVPPRLSFAVSDVQYLLTFGVLLATGLISGQLAAGLRFQANVAESREARSRALYEMARELTAALSAEQITEIAKRYLERASEGEVALLLPDKDERIRLDAEALARGLDDGVAQWALDHGEEAGLGTNTLPANRALYVPLRAPMRVRGVMAVRPREAGWNLSPEQRQLVVTSAALIAIAIERIHYIDVAQQALVHMESERMRNSLLAALSHDLRTPLTALVGLSDTLALNPPEDAAERASIERAIRERAHRTSTLVENLLDMAKLQAGGVRLRKQWQPITEVIASALDSRAEMLRGHTVRIAVPEDFPFVEIDAVLMERVFTNLFENAAKYTPHGSEITVSAALSDDVAIGRTVELCVADNGPGIPVGREAWLFEKFTRGSEESAVSGVGLGLAIVRAIVDAHGGKVHAENRPQGGACFTVTLPAGTPPDLTEIPHA</sequence>
<evidence type="ECO:0000256" key="10">
    <source>
        <dbReference type="ARBA" id="ARBA00022989"/>
    </source>
</evidence>
<evidence type="ECO:0000256" key="2">
    <source>
        <dbReference type="ARBA" id="ARBA00004141"/>
    </source>
</evidence>
<evidence type="ECO:0000256" key="8">
    <source>
        <dbReference type="ARBA" id="ARBA00022777"/>
    </source>
</evidence>
<evidence type="ECO:0000256" key="6">
    <source>
        <dbReference type="ARBA" id="ARBA00022692"/>
    </source>
</evidence>
<organism evidence="15 16">
    <name type="scientific">Niveibacterium microcysteis</name>
    <dbReference type="NCBI Taxonomy" id="2811415"/>
    <lineage>
        <taxon>Bacteria</taxon>
        <taxon>Pseudomonadati</taxon>
        <taxon>Pseudomonadota</taxon>
        <taxon>Betaproteobacteria</taxon>
        <taxon>Rhodocyclales</taxon>
        <taxon>Rhodocyclaceae</taxon>
        <taxon>Niveibacterium</taxon>
    </lineage>
</organism>
<dbReference type="EC" id="2.7.13.3" evidence="3"/>
<gene>
    <name evidence="15" type="ORF">JY500_08460</name>
</gene>
<comment type="subcellular location">
    <subcellularLocation>
        <location evidence="2">Membrane</location>
        <topology evidence="2">Multi-pass membrane protein</topology>
    </subcellularLocation>
</comment>
<dbReference type="RefSeq" id="WP_206256033.1">
    <property type="nucleotide sequence ID" value="NZ_CP071060.1"/>
</dbReference>
<evidence type="ECO:0000256" key="9">
    <source>
        <dbReference type="ARBA" id="ARBA00022840"/>
    </source>
</evidence>